<protein>
    <submittedName>
        <fullName evidence="2">Uncharacterized protein</fullName>
    </submittedName>
</protein>
<dbReference type="RefSeq" id="WP_370562146.1">
    <property type="nucleotide sequence ID" value="NZ_JBFWIB010000001.1"/>
</dbReference>
<organism evidence="2 3">
    <name type="scientific">Luteimonas salinilitoris</name>
    <dbReference type="NCBI Taxonomy" id="3237697"/>
    <lineage>
        <taxon>Bacteria</taxon>
        <taxon>Pseudomonadati</taxon>
        <taxon>Pseudomonadota</taxon>
        <taxon>Gammaproteobacteria</taxon>
        <taxon>Lysobacterales</taxon>
        <taxon>Lysobacteraceae</taxon>
        <taxon>Luteimonas</taxon>
    </lineage>
</organism>
<comment type="caution">
    <text evidence="2">The sequence shown here is derived from an EMBL/GenBank/DDBJ whole genome shotgun (WGS) entry which is preliminary data.</text>
</comment>
<feature type="signal peptide" evidence="1">
    <location>
        <begin position="1"/>
        <end position="22"/>
    </location>
</feature>
<keyword evidence="3" id="KW-1185">Reference proteome</keyword>
<accession>A0ABV4HNI9</accession>
<reference evidence="2 3" key="1">
    <citation type="submission" date="2024-07" db="EMBL/GenBank/DDBJ databases">
        <title>Luteimonas salilacus sp. nov., isolated from the shore soil of Salt Lake in Tibet of China.</title>
        <authorList>
            <person name="Zhang X."/>
            <person name="Li A."/>
        </authorList>
    </citation>
    <scope>NUCLEOTIDE SEQUENCE [LARGE SCALE GENOMIC DNA]</scope>
    <source>
        <strain evidence="2 3">B3-2-R+30</strain>
    </source>
</reference>
<feature type="chain" id="PRO_5047419341" evidence="1">
    <location>
        <begin position="23"/>
        <end position="153"/>
    </location>
</feature>
<keyword evidence="1" id="KW-0732">Signal</keyword>
<dbReference type="Proteomes" id="UP001566331">
    <property type="component" value="Unassembled WGS sequence"/>
</dbReference>
<name>A0ABV4HNI9_9GAMM</name>
<evidence type="ECO:0000313" key="2">
    <source>
        <dbReference type="EMBL" id="MEZ0473391.1"/>
    </source>
</evidence>
<dbReference type="EMBL" id="JBFWIC010000002">
    <property type="protein sequence ID" value="MEZ0473391.1"/>
    <property type="molecule type" value="Genomic_DNA"/>
</dbReference>
<sequence length="153" mass="16108">MNAPSLILFATVALVAAPAAVAGECKKIHAEMVEIAATEGCNPPHTSCFLGEIDGNHGLRGTTHFKADGIGGRPTTSPDFLPYSGPFEYHTATGSLFMRETGITDPKVVTAYQQVVDATGEYSGYTGHLFVNGHKLGSGVISTRITGRLCRPD</sequence>
<evidence type="ECO:0000256" key="1">
    <source>
        <dbReference type="SAM" id="SignalP"/>
    </source>
</evidence>
<proteinExistence type="predicted"/>
<gene>
    <name evidence="2" type="ORF">AB6713_01995</name>
</gene>
<evidence type="ECO:0000313" key="3">
    <source>
        <dbReference type="Proteomes" id="UP001566331"/>
    </source>
</evidence>